<dbReference type="EMBL" id="JACGWM010000648">
    <property type="protein sequence ID" value="KAL0300422.1"/>
    <property type="molecule type" value="Genomic_DNA"/>
</dbReference>
<organism evidence="1">
    <name type="scientific">Sesamum calycinum</name>
    <dbReference type="NCBI Taxonomy" id="2727403"/>
    <lineage>
        <taxon>Eukaryota</taxon>
        <taxon>Viridiplantae</taxon>
        <taxon>Streptophyta</taxon>
        <taxon>Embryophyta</taxon>
        <taxon>Tracheophyta</taxon>
        <taxon>Spermatophyta</taxon>
        <taxon>Magnoliopsida</taxon>
        <taxon>eudicotyledons</taxon>
        <taxon>Gunneridae</taxon>
        <taxon>Pentapetalae</taxon>
        <taxon>asterids</taxon>
        <taxon>lamiids</taxon>
        <taxon>Lamiales</taxon>
        <taxon>Pedaliaceae</taxon>
        <taxon>Sesamum</taxon>
    </lineage>
</organism>
<reference evidence="1" key="1">
    <citation type="submission" date="2020-06" db="EMBL/GenBank/DDBJ databases">
        <authorList>
            <person name="Li T."/>
            <person name="Hu X."/>
            <person name="Zhang T."/>
            <person name="Song X."/>
            <person name="Zhang H."/>
            <person name="Dai N."/>
            <person name="Sheng W."/>
            <person name="Hou X."/>
            <person name="Wei L."/>
        </authorList>
    </citation>
    <scope>NUCLEOTIDE SEQUENCE</scope>
    <source>
        <strain evidence="1">KEN8</strain>
        <tissue evidence="1">Leaf</tissue>
    </source>
</reference>
<accession>A0AAW2K0E9</accession>
<dbReference type="AlphaFoldDB" id="A0AAW2K0E9"/>
<protein>
    <submittedName>
        <fullName evidence="1">NADH-ubiquinone oxidoreductase chain 5</fullName>
    </submittedName>
</protein>
<proteinExistence type="predicted"/>
<reference evidence="1" key="2">
    <citation type="journal article" date="2024" name="Plant">
        <title>Genomic evolution and insights into agronomic trait innovations of Sesamum species.</title>
        <authorList>
            <person name="Miao H."/>
            <person name="Wang L."/>
            <person name="Qu L."/>
            <person name="Liu H."/>
            <person name="Sun Y."/>
            <person name="Le M."/>
            <person name="Wang Q."/>
            <person name="Wei S."/>
            <person name="Zheng Y."/>
            <person name="Lin W."/>
            <person name="Duan Y."/>
            <person name="Cao H."/>
            <person name="Xiong S."/>
            <person name="Wang X."/>
            <person name="Wei L."/>
            <person name="Li C."/>
            <person name="Ma Q."/>
            <person name="Ju M."/>
            <person name="Zhao R."/>
            <person name="Li G."/>
            <person name="Mu C."/>
            <person name="Tian Q."/>
            <person name="Mei H."/>
            <person name="Zhang T."/>
            <person name="Gao T."/>
            <person name="Zhang H."/>
        </authorList>
    </citation>
    <scope>NUCLEOTIDE SEQUENCE</scope>
    <source>
        <strain evidence="1">KEN8</strain>
    </source>
</reference>
<gene>
    <name evidence="1" type="ORF">Scaly_3047200</name>
</gene>
<sequence length="315" mass="35615">MDDLQLKVSSPDRYIVRRNGALDLDPVVRRIRDLTMFGSSHELNGSGRFLASPFSGNGCNHKQSYYSTLANDEREDLSADDDNVHSWLDALNEKELSRLRKNFLRNVAASLIRSFLRFGYEVSFEALDKGAIEILGPYGISYTFRRLAERISQLQSGFVVRRVRYDPWPPAWWGRLLRCGEDIRGSSEWRFPCREPDEGRPSRPVRRAGISRPYYHYAFAMLLGSTLFVTFSPREGIPCVRGTVTGVAFPIDEIKPKKSNPKDKSHPCLRSGLSAVPINLRIASLEAGTQSKRMGGIVLKLNPRLTLSAASQHWP</sequence>
<evidence type="ECO:0000313" key="1">
    <source>
        <dbReference type="EMBL" id="KAL0300422.1"/>
    </source>
</evidence>
<comment type="caution">
    <text evidence="1">The sequence shown here is derived from an EMBL/GenBank/DDBJ whole genome shotgun (WGS) entry which is preliminary data.</text>
</comment>
<name>A0AAW2K0E9_9LAMI</name>